<protein>
    <submittedName>
        <fullName evidence="1">Uncharacterized protein</fullName>
    </submittedName>
</protein>
<name>A0A1M7DPB5_9BRAD</name>
<accession>A0A1M7DPB5</accession>
<gene>
    <name evidence="1" type="ORF">SAMN05444159_6884</name>
</gene>
<organism evidence="1 2">
    <name type="scientific">Bradyrhizobium lablabi</name>
    <dbReference type="NCBI Taxonomy" id="722472"/>
    <lineage>
        <taxon>Bacteria</taxon>
        <taxon>Pseudomonadati</taxon>
        <taxon>Pseudomonadota</taxon>
        <taxon>Alphaproteobacteria</taxon>
        <taxon>Hyphomicrobiales</taxon>
        <taxon>Nitrobacteraceae</taxon>
        <taxon>Bradyrhizobium</taxon>
    </lineage>
</organism>
<dbReference type="EMBL" id="LT670844">
    <property type="protein sequence ID" value="SHL81336.1"/>
    <property type="molecule type" value="Genomic_DNA"/>
</dbReference>
<dbReference type="Proteomes" id="UP000189935">
    <property type="component" value="Chromosome I"/>
</dbReference>
<proteinExistence type="predicted"/>
<sequence length="41" mass="4235">MREFIAVCLVAGTIAVAAAAVLDNFVQQPSSVAFAEPSARI</sequence>
<evidence type="ECO:0000313" key="2">
    <source>
        <dbReference type="Proteomes" id="UP000189935"/>
    </source>
</evidence>
<dbReference type="RefSeq" id="WP_283807583.1">
    <property type="nucleotide sequence ID" value="NZ_LT670844.1"/>
</dbReference>
<dbReference type="AlphaFoldDB" id="A0A1M7DPB5"/>
<reference evidence="1 2" key="1">
    <citation type="submission" date="2016-11" db="EMBL/GenBank/DDBJ databases">
        <authorList>
            <person name="Jaros S."/>
            <person name="Januszkiewicz K."/>
            <person name="Wedrychowicz H."/>
        </authorList>
    </citation>
    <scope>NUCLEOTIDE SEQUENCE [LARGE SCALE GENOMIC DNA]</scope>
    <source>
        <strain evidence="1 2">GAS499</strain>
    </source>
</reference>
<evidence type="ECO:0000313" key="1">
    <source>
        <dbReference type="EMBL" id="SHL81336.1"/>
    </source>
</evidence>